<dbReference type="InterPro" id="IPR012337">
    <property type="entry name" value="RNaseH-like_sf"/>
</dbReference>
<reference evidence="2 3" key="1">
    <citation type="submission" date="2024-02" db="EMBL/GenBank/DDBJ databases">
        <title>Chromosome-level genome assembly of the Eurasian Minnow (Phoxinus phoxinus).</title>
        <authorList>
            <person name="Oriowo T.O."/>
            <person name="Martin S."/>
            <person name="Stange M."/>
            <person name="Chrysostomakis Y."/>
            <person name="Brown T."/>
            <person name="Winkler S."/>
            <person name="Kukowka S."/>
            <person name="Myers E.W."/>
            <person name="Bohne A."/>
        </authorList>
    </citation>
    <scope>NUCLEOTIDE SEQUENCE [LARGE SCALE GENOMIC DNA]</scope>
    <source>
        <strain evidence="2">ZFMK-TIS-60720</strain>
        <tissue evidence="2">Whole Organism</tissue>
    </source>
</reference>
<comment type="caution">
    <text evidence="2">The sequence shown here is derived from an EMBL/GenBank/DDBJ whole genome shotgun (WGS) entry which is preliminary data.</text>
</comment>
<keyword evidence="3" id="KW-1185">Reference proteome</keyword>
<sequence>MADRNTRHLVLRGSYISTLEDTCRVLKPLRTFTDSLAAEKCITISSLRPVLQHLTESILAEKDDESSLVRSMKHAICKNLQERYEDADMANVIDMACVLDPRFKLNFVEDADSIKRQLEQQFTQESSANVGSTCTLSQESSARGECEDEGTSVSVPEAPKGLAGILKIITMKKQLKKQSADMVNSTLAFQEVSVYTALPTISVDKDPLQWWKDNEEEFPRLAKLAQKILCIPATSVASERLFSSSGNIQTVFRSSLKPDKLNMLVFLHKNLP</sequence>
<dbReference type="EMBL" id="JAYKXH010000018">
    <property type="protein sequence ID" value="KAK7137431.1"/>
    <property type="molecule type" value="Genomic_DNA"/>
</dbReference>
<dbReference type="PANTHER" id="PTHR46481">
    <property type="entry name" value="ZINC FINGER BED DOMAIN-CONTAINING PROTEIN 4"/>
    <property type="match status" value="1"/>
</dbReference>
<dbReference type="GO" id="GO:0046983">
    <property type="term" value="F:protein dimerization activity"/>
    <property type="evidence" value="ECO:0007669"/>
    <property type="project" value="InterPro"/>
</dbReference>
<name>A0AAN9GXJ5_9TELE</name>
<feature type="domain" description="HAT C-terminal dimerisation" evidence="1">
    <location>
        <begin position="195"/>
        <end position="271"/>
    </location>
</feature>
<gene>
    <name evidence="2" type="ORF">R3I93_017500</name>
</gene>
<protein>
    <recommendedName>
        <fullName evidence="1">HAT C-terminal dimerisation domain-containing protein</fullName>
    </recommendedName>
</protein>
<dbReference type="InterPro" id="IPR052035">
    <property type="entry name" value="ZnF_BED_domain_contain"/>
</dbReference>
<dbReference type="SUPFAM" id="SSF53098">
    <property type="entry name" value="Ribonuclease H-like"/>
    <property type="match status" value="1"/>
</dbReference>
<evidence type="ECO:0000313" key="2">
    <source>
        <dbReference type="EMBL" id="KAK7137431.1"/>
    </source>
</evidence>
<dbReference type="InterPro" id="IPR008906">
    <property type="entry name" value="HATC_C_dom"/>
</dbReference>
<evidence type="ECO:0000313" key="3">
    <source>
        <dbReference type="Proteomes" id="UP001364617"/>
    </source>
</evidence>
<dbReference type="Pfam" id="PF05699">
    <property type="entry name" value="Dimer_Tnp_hAT"/>
    <property type="match status" value="1"/>
</dbReference>
<evidence type="ECO:0000259" key="1">
    <source>
        <dbReference type="Pfam" id="PF05699"/>
    </source>
</evidence>
<proteinExistence type="predicted"/>
<dbReference type="PANTHER" id="PTHR46481:SF9">
    <property type="entry name" value="ZINC FINGER BED DOMAIN-CONTAINING PROTEIN 1-LIKE"/>
    <property type="match status" value="1"/>
</dbReference>
<organism evidence="2 3">
    <name type="scientific">Phoxinus phoxinus</name>
    <name type="common">Eurasian minnow</name>
    <dbReference type="NCBI Taxonomy" id="58324"/>
    <lineage>
        <taxon>Eukaryota</taxon>
        <taxon>Metazoa</taxon>
        <taxon>Chordata</taxon>
        <taxon>Craniata</taxon>
        <taxon>Vertebrata</taxon>
        <taxon>Euteleostomi</taxon>
        <taxon>Actinopterygii</taxon>
        <taxon>Neopterygii</taxon>
        <taxon>Teleostei</taxon>
        <taxon>Ostariophysi</taxon>
        <taxon>Cypriniformes</taxon>
        <taxon>Leuciscidae</taxon>
        <taxon>Phoxininae</taxon>
        <taxon>Phoxinus</taxon>
    </lineage>
</organism>
<dbReference type="Proteomes" id="UP001364617">
    <property type="component" value="Unassembled WGS sequence"/>
</dbReference>
<accession>A0AAN9GXJ5</accession>
<dbReference type="AlphaFoldDB" id="A0AAN9GXJ5"/>